<dbReference type="PANTHER" id="PTHR13847:SF289">
    <property type="entry name" value="GLYCINE OXIDASE"/>
    <property type="match status" value="1"/>
</dbReference>
<dbReference type="Gene3D" id="3.30.9.10">
    <property type="entry name" value="D-Amino Acid Oxidase, subunit A, domain 2"/>
    <property type="match status" value="1"/>
</dbReference>
<dbReference type="SUPFAM" id="SSF54373">
    <property type="entry name" value="FAD-linked reductases, C-terminal domain"/>
    <property type="match status" value="1"/>
</dbReference>
<dbReference type="InterPro" id="IPR036188">
    <property type="entry name" value="FAD/NAD-bd_sf"/>
</dbReference>
<evidence type="ECO:0000313" key="3">
    <source>
        <dbReference type="EMBL" id="MCC0176909.1"/>
    </source>
</evidence>
<name>A0A964FGS3_9CYAN</name>
<dbReference type="PANTHER" id="PTHR13847">
    <property type="entry name" value="SARCOSINE DEHYDROGENASE-RELATED"/>
    <property type="match status" value="1"/>
</dbReference>
<organism evidence="3 4">
    <name type="scientific">Waterburya agarophytonicola KI4</name>
    <dbReference type="NCBI Taxonomy" id="2874699"/>
    <lineage>
        <taxon>Bacteria</taxon>
        <taxon>Bacillati</taxon>
        <taxon>Cyanobacteriota</taxon>
        <taxon>Cyanophyceae</taxon>
        <taxon>Pleurocapsales</taxon>
        <taxon>Hyellaceae</taxon>
        <taxon>Waterburya</taxon>
        <taxon>Waterburya agarophytonicola</taxon>
    </lineage>
</organism>
<sequence length="373" mass="40518">MSQIVIIGCGVVGAAIAYELSLIPGLDVTVIEKNTPASGSTGAALGVLMGIISHKKKGRAWRLRATSIERYATLIPELKEKTGVDISVNNCGIFKLLFAGDNLEKWHKLSEFRQKQGWDLTIGDRQFVSQQCPHIVNPDIIGAVYSPQDKQIDPVQLTKALVAAATINGVKFEFGVKVEDFVTQANAEDESITCKQLITNTGKIEVERLIISAGLGSTPLTKSLQQTIPIRPVLGQAIKFKLDRALGQTHFQPVITGNDIHIVPLGNSEYWLGATVEFSTETGESIADEKLLEQTIQKAIAFCPELKNASILKTWLGRRPRPEGIPAPIINNLSGYRNILLATAHYRNGVLLAPATALEVVTTIVQNSMSYGN</sequence>
<dbReference type="Proteomes" id="UP000729733">
    <property type="component" value="Unassembled WGS sequence"/>
</dbReference>
<evidence type="ECO:0000256" key="1">
    <source>
        <dbReference type="ARBA" id="ARBA00023002"/>
    </source>
</evidence>
<comment type="caution">
    <text evidence="3">The sequence shown here is derived from an EMBL/GenBank/DDBJ whole genome shotgun (WGS) entry which is preliminary data.</text>
</comment>
<dbReference type="InterPro" id="IPR006076">
    <property type="entry name" value="FAD-dep_OxRdtase"/>
</dbReference>
<gene>
    <name evidence="3" type="ORF">I4641_07945</name>
</gene>
<dbReference type="Gene3D" id="3.50.50.60">
    <property type="entry name" value="FAD/NAD(P)-binding domain"/>
    <property type="match status" value="1"/>
</dbReference>
<dbReference type="AlphaFoldDB" id="A0A964FGS3"/>
<dbReference type="EMBL" id="JADWDC010000014">
    <property type="protein sequence ID" value="MCC0176909.1"/>
    <property type="molecule type" value="Genomic_DNA"/>
</dbReference>
<proteinExistence type="predicted"/>
<dbReference type="GO" id="GO:0005737">
    <property type="term" value="C:cytoplasm"/>
    <property type="evidence" value="ECO:0007669"/>
    <property type="project" value="TreeGrafter"/>
</dbReference>
<evidence type="ECO:0000259" key="2">
    <source>
        <dbReference type="Pfam" id="PF01266"/>
    </source>
</evidence>
<accession>A0A964FGS3</accession>
<reference evidence="3" key="1">
    <citation type="journal article" date="2021" name="Antonie Van Leeuwenhoek">
        <title>Draft genome and description of Waterburya agarophytonicola gen. nov. sp. nov. (Pleurocapsales, Cyanobacteria): a seaweed symbiont.</title>
        <authorList>
            <person name="Bonthond G."/>
            <person name="Shalygin S."/>
            <person name="Bayer T."/>
            <person name="Weinberger F."/>
        </authorList>
    </citation>
    <scope>NUCLEOTIDE SEQUENCE</scope>
    <source>
        <strain evidence="3">KI4</strain>
    </source>
</reference>
<feature type="domain" description="FAD dependent oxidoreductase" evidence="2">
    <location>
        <begin position="4"/>
        <end position="360"/>
    </location>
</feature>
<keyword evidence="1" id="KW-0560">Oxidoreductase</keyword>
<keyword evidence="4" id="KW-1185">Reference proteome</keyword>
<dbReference type="SUPFAM" id="SSF51905">
    <property type="entry name" value="FAD/NAD(P)-binding domain"/>
    <property type="match status" value="1"/>
</dbReference>
<dbReference type="GO" id="GO:0016491">
    <property type="term" value="F:oxidoreductase activity"/>
    <property type="evidence" value="ECO:0007669"/>
    <property type="project" value="UniProtKB-KW"/>
</dbReference>
<dbReference type="Pfam" id="PF01266">
    <property type="entry name" value="DAO"/>
    <property type="match status" value="1"/>
</dbReference>
<dbReference type="RefSeq" id="WP_229639946.1">
    <property type="nucleotide sequence ID" value="NZ_JADWDC010000014.1"/>
</dbReference>
<protein>
    <submittedName>
        <fullName evidence="3">FAD-binding oxidoreductase</fullName>
    </submittedName>
</protein>
<evidence type="ECO:0000313" key="4">
    <source>
        <dbReference type="Proteomes" id="UP000729733"/>
    </source>
</evidence>